<keyword evidence="1" id="KW-0175">Coiled coil</keyword>
<dbReference type="InterPro" id="IPR002514">
    <property type="entry name" value="Transposase_8"/>
</dbReference>
<reference evidence="2 3" key="1">
    <citation type="submission" date="2020-05" db="EMBL/GenBank/DDBJ databases">
        <title>MicrobeNet Type strains.</title>
        <authorList>
            <person name="Nicholson A.C."/>
        </authorList>
    </citation>
    <scope>NUCLEOTIDE SEQUENCE [LARGE SCALE GENOMIC DNA]</scope>
    <source>
        <strain evidence="2 3">CCUG 46604</strain>
    </source>
</reference>
<dbReference type="GO" id="GO:0006313">
    <property type="term" value="P:DNA transposition"/>
    <property type="evidence" value="ECO:0007669"/>
    <property type="project" value="InterPro"/>
</dbReference>
<dbReference type="SUPFAM" id="SSF46689">
    <property type="entry name" value="Homeodomain-like"/>
    <property type="match status" value="1"/>
</dbReference>
<sequence length="100" mass="11145">MPKIYTDEFKQSALDLVGDGMSQRQVCADLGISKSALQAWVRDSRLRDHGLEPATEPDESRAQAAALKRIRELERENKILREAAAYLSQANLKLGGNHPK</sequence>
<dbReference type="InterPro" id="IPR009057">
    <property type="entry name" value="Homeodomain-like_sf"/>
</dbReference>
<name>A0A849AT81_9MICO</name>
<organism evidence="2 3">
    <name type="scientific">Brevibacterium luteolum</name>
    <dbReference type="NCBI Taxonomy" id="199591"/>
    <lineage>
        <taxon>Bacteria</taxon>
        <taxon>Bacillati</taxon>
        <taxon>Actinomycetota</taxon>
        <taxon>Actinomycetes</taxon>
        <taxon>Micrococcales</taxon>
        <taxon>Brevibacteriaceae</taxon>
        <taxon>Brevibacterium</taxon>
    </lineage>
</organism>
<dbReference type="AlphaFoldDB" id="A0A849AT81"/>
<gene>
    <name evidence="2" type="ORF">HLA91_13590</name>
</gene>
<evidence type="ECO:0000313" key="2">
    <source>
        <dbReference type="EMBL" id="NNG80388.1"/>
    </source>
</evidence>
<dbReference type="PANTHER" id="PTHR33215:SF13">
    <property type="entry name" value="PROTEIN DISTAL ANTENNA"/>
    <property type="match status" value="1"/>
</dbReference>
<dbReference type="PANTHER" id="PTHR33215">
    <property type="entry name" value="PROTEIN DISTAL ANTENNA"/>
    <property type="match status" value="1"/>
</dbReference>
<feature type="coiled-coil region" evidence="1">
    <location>
        <begin position="63"/>
        <end position="90"/>
    </location>
</feature>
<dbReference type="GO" id="GO:0003677">
    <property type="term" value="F:DNA binding"/>
    <property type="evidence" value="ECO:0007669"/>
    <property type="project" value="InterPro"/>
</dbReference>
<protein>
    <submittedName>
        <fullName evidence="2">Transposase</fullName>
    </submittedName>
</protein>
<dbReference type="InterPro" id="IPR051839">
    <property type="entry name" value="RD_transcriptional_regulator"/>
</dbReference>
<dbReference type="GO" id="GO:0004803">
    <property type="term" value="F:transposase activity"/>
    <property type="evidence" value="ECO:0007669"/>
    <property type="project" value="InterPro"/>
</dbReference>
<accession>A0A849AT81</accession>
<evidence type="ECO:0000256" key="1">
    <source>
        <dbReference type="SAM" id="Coils"/>
    </source>
</evidence>
<proteinExistence type="predicted"/>
<evidence type="ECO:0000313" key="3">
    <source>
        <dbReference type="Proteomes" id="UP000549517"/>
    </source>
</evidence>
<dbReference type="Proteomes" id="UP000549517">
    <property type="component" value="Unassembled WGS sequence"/>
</dbReference>
<dbReference type="EMBL" id="JABEMC010000016">
    <property type="protein sequence ID" value="NNG80388.1"/>
    <property type="molecule type" value="Genomic_DNA"/>
</dbReference>
<comment type="caution">
    <text evidence="2">The sequence shown here is derived from an EMBL/GenBank/DDBJ whole genome shotgun (WGS) entry which is preliminary data.</text>
</comment>
<dbReference type="RefSeq" id="WP_170275115.1">
    <property type="nucleotide sequence ID" value="NZ_JABEMC010000016.1"/>
</dbReference>
<dbReference type="Gene3D" id="1.10.10.60">
    <property type="entry name" value="Homeodomain-like"/>
    <property type="match status" value="1"/>
</dbReference>
<dbReference type="Pfam" id="PF01527">
    <property type="entry name" value="HTH_Tnp_1"/>
    <property type="match status" value="1"/>
</dbReference>